<dbReference type="InterPro" id="IPR043502">
    <property type="entry name" value="DNA/RNA_pol_sf"/>
</dbReference>
<dbReference type="Proteomes" id="UP000075243">
    <property type="component" value="Unassembled WGS sequence"/>
</dbReference>
<gene>
    <name evidence="1" type="ORF">KK1_031340</name>
</gene>
<keyword evidence="2" id="KW-1185">Reference proteome</keyword>
<dbReference type="PANTHER" id="PTHR37984">
    <property type="entry name" value="PROTEIN CBG26694"/>
    <property type="match status" value="1"/>
</dbReference>
<dbReference type="PANTHER" id="PTHR37984:SF7">
    <property type="entry name" value="INTEGRASE CATALYTIC DOMAIN-CONTAINING PROTEIN"/>
    <property type="match status" value="1"/>
</dbReference>
<sequence>MVIKSNNIPTDIVNPTKVFHQLRKHNMRLNPEKCIFGISGGKFLRFMLSARGIEANPDKCRAMLEMKSTQNIKEVHRLVGRLTSLSCFLPCVAETTRPIIGLLKKASRFD</sequence>
<dbReference type="Gramene" id="C.cajan_31463.t">
    <property type="protein sequence ID" value="C.cajan_31463.t.cds1"/>
    <property type="gene ID" value="C.cajan_31463"/>
</dbReference>
<evidence type="ECO:0000313" key="2">
    <source>
        <dbReference type="Proteomes" id="UP000075243"/>
    </source>
</evidence>
<dbReference type="EMBL" id="KQ483539">
    <property type="protein sequence ID" value="KYP47036.1"/>
    <property type="molecule type" value="Genomic_DNA"/>
</dbReference>
<dbReference type="SUPFAM" id="SSF56672">
    <property type="entry name" value="DNA/RNA polymerases"/>
    <property type="match status" value="1"/>
</dbReference>
<accession>A0A151RWX0</accession>
<dbReference type="AlphaFoldDB" id="A0A151RWX0"/>
<evidence type="ECO:0000313" key="1">
    <source>
        <dbReference type="EMBL" id="KYP47036.1"/>
    </source>
</evidence>
<proteinExistence type="predicted"/>
<protein>
    <submittedName>
        <fullName evidence="1">Retrovirus-related Pol polyprotein from transposon opus</fullName>
    </submittedName>
</protein>
<dbReference type="Gene3D" id="3.30.70.270">
    <property type="match status" value="2"/>
</dbReference>
<name>A0A151RWX0_CAJCA</name>
<reference evidence="1" key="1">
    <citation type="journal article" date="2012" name="Nat. Biotechnol.">
        <title>Draft genome sequence of pigeonpea (Cajanus cajan), an orphan legume crop of resource-poor farmers.</title>
        <authorList>
            <person name="Varshney R.K."/>
            <person name="Chen W."/>
            <person name="Li Y."/>
            <person name="Bharti A.K."/>
            <person name="Saxena R.K."/>
            <person name="Schlueter J.A."/>
            <person name="Donoghue M.T."/>
            <person name="Azam S."/>
            <person name="Fan G."/>
            <person name="Whaley A.M."/>
            <person name="Farmer A.D."/>
            <person name="Sheridan J."/>
            <person name="Iwata A."/>
            <person name="Tuteja R."/>
            <person name="Penmetsa R.V."/>
            <person name="Wu W."/>
            <person name="Upadhyaya H.D."/>
            <person name="Yang S.P."/>
            <person name="Shah T."/>
            <person name="Saxena K.B."/>
            <person name="Michael T."/>
            <person name="McCombie W.R."/>
            <person name="Yang B."/>
            <person name="Zhang G."/>
            <person name="Yang H."/>
            <person name="Wang J."/>
            <person name="Spillane C."/>
            <person name="Cook D.R."/>
            <person name="May G.D."/>
            <person name="Xu X."/>
            <person name="Jackson S.A."/>
        </authorList>
    </citation>
    <scope>NUCLEOTIDE SEQUENCE [LARGE SCALE GENOMIC DNA]</scope>
</reference>
<dbReference type="InterPro" id="IPR043128">
    <property type="entry name" value="Rev_trsase/Diguanyl_cyclase"/>
</dbReference>
<organism evidence="1 2">
    <name type="scientific">Cajanus cajan</name>
    <name type="common">Pigeon pea</name>
    <name type="synonym">Cajanus indicus</name>
    <dbReference type="NCBI Taxonomy" id="3821"/>
    <lineage>
        <taxon>Eukaryota</taxon>
        <taxon>Viridiplantae</taxon>
        <taxon>Streptophyta</taxon>
        <taxon>Embryophyta</taxon>
        <taxon>Tracheophyta</taxon>
        <taxon>Spermatophyta</taxon>
        <taxon>Magnoliopsida</taxon>
        <taxon>eudicotyledons</taxon>
        <taxon>Gunneridae</taxon>
        <taxon>Pentapetalae</taxon>
        <taxon>rosids</taxon>
        <taxon>fabids</taxon>
        <taxon>Fabales</taxon>
        <taxon>Fabaceae</taxon>
        <taxon>Papilionoideae</taxon>
        <taxon>50 kb inversion clade</taxon>
        <taxon>NPAAA clade</taxon>
        <taxon>indigoferoid/millettioid clade</taxon>
        <taxon>Phaseoleae</taxon>
        <taxon>Cajanus</taxon>
    </lineage>
</organism>
<dbReference type="InterPro" id="IPR050951">
    <property type="entry name" value="Retrovirus_Pol_polyprotein"/>
</dbReference>